<dbReference type="GO" id="GO:0004559">
    <property type="term" value="F:alpha-mannosidase activity"/>
    <property type="evidence" value="ECO:0007669"/>
    <property type="project" value="InterPro"/>
</dbReference>
<dbReference type="PANTHER" id="PTHR11607">
    <property type="entry name" value="ALPHA-MANNOSIDASE"/>
    <property type="match status" value="1"/>
</dbReference>
<dbReference type="EMBL" id="BPVZ01000071">
    <property type="protein sequence ID" value="GKV26019.1"/>
    <property type="molecule type" value="Genomic_DNA"/>
</dbReference>
<dbReference type="GO" id="GO:0006013">
    <property type="term" value="P:mannose metabolic process"/>
    <property type="evidence" value="ECO:0007669"/>
    <property type="project" value="InterPro"/>
</dbReference>
<organism evidence="2 3">
    <name type="scientific">Rubroshorea leprosula</name>
    <dbReference type="NCBI Taxonomy" id="152421"/>
    <lineage>
        <taxon>Eukaryota</taxon>
        <taxon>Viridiplantae</taxon>
        <taxon>Streptophyta</taxon>
        <taxon>Embryophyta</taxon>
        <taxon>Tracheophyta</taxon>
        <taxon>Spermatophyta</taxon>
        <taxon>Magnoliopsida</taxon>
        <taxon>eudicotyledons</taxon>
        <taxon>Gunneridae</taxon>
        <taxon>Pentapetalae</taxon>
        <taxon>rosids</taxon>
        <taxon>malvids</taxon>
        <taxon>Malvales</taxon>
        <taxon>Dipterocarpaceae</taxon>
        <taxon>Rubroshorea</taxon>
    </lineage>
</organism>
<name>A0AAV5KN51_9ROSI</name>
<dbReference type="Proteomes" id="UP001054252">
    <property type="component" value="Unassembled WGS sequence"/>
</dbReference>
<gene>
    <name evidence="2" type="ORF">SLEP1_g35381</name>
</gene>
<protein>
    <recommendedName>
        <fullName evidence="1">Glycosyl hydrolase family 38 C-terminal domain-containing protein</fullName>
    </recommendedName>
</protein>
<comment type="caution">
    <text evidence="2">The sequence shown here is derived from an EMBL/GenBank/DDBJ whole genome shotgun (WGS) entry which is preliminary data.</text>
</comment>
<evidence type="ECO:0000313" key="2">
    <source>
        <dbReference type="EMBL" id="GKV26019.1"/>
    </source>
</evidence>
<dbReference type="SUPFAM" id="SSF74650">
    <property type="entry name" value="Galactose mutarotase-like"/>
    <property type="match status" value="1"/>
</dbReference>
<evidence type="ECO:0000313" key="3">
    <source>
        <dbReference type="Proteomes" id="UP001054252"/>
    </source>
</evidence>
<dbReference type="AlphaFoldDB" id="A0AAV5KN51"/>
<keyword evidence="3" id="KW-1185">Reference proteome</keyword>
<reference evidence="2 3" key="1">
    <citation type="journal article" date="2021" name="Commun. Biol.">
        <title>The genome of Shorea leprosula (Dipterocarpaceae) highlights the ecological relevance of drought in aseasonal tropical rainforests.</title>
        <authorList>
            <person name="Ng K.K.S."/>
            <person name="Kobayashi M.J."/>
            <person name="Fawcett J.A."/>
            <person name="Hatakeyama M."/>
            <person name="Paape T."/>
            <person name="Ng C.H."/>
            <person name="Ang C.C."/>
            <person name="Tnah L.H."/>
            <person name="Lee C.T."/>
            <person name="Nishiyama T."/>
            <person name="Sese J."/>
            <person name="O'Brien M.J."/>
            <person name="Copetti D."/>
            <person name="Mohd Noor M.I."/>
            <person name="Ong R.C."/>
            <person name="Putra M."/>
            <person name="Sireger I.Z."/>
            <person name="Indrioko S."/>
            <person name="Kosugi Y."/>
            <person name="Izuno A."/>
            <person name="Isagi Y."/>
            <person name="Lee S.L."/>
            <person name="Shimizu K.K."/>
        </authorList>
    </citation>
    <scope>NUCLEOTIDE SEQUENCE [LARGE SCALE GENOMIC DNA]</scope>
    <source>
        <strain evidence="2">214</strain>
    </source>
</reference>
<sequence length="178" mass="20590">MKTNRTFYTDSNGRDFIKRIRDFRKDWDLQVNQPVAGNYYPINLGIYMQDDSTELSVLVDRSVGGSSLVDGQIELMLHRRLLHDDVRGVGEVLNETVCISDRCEGLTIQGKFYLRIDHIGEGAKWRRTVGQELYSPLLLAFAELDGNNWMDSHLVVELAPMEIRTFVIDFDYLRMFHA</sequence>
<proteinExistence type="predicted"/>
<dbReference type="GO" id="GO:0030246">
    <property type="term" value="F:carbohydrate binding"/>
    <property type="evidence" value="ECO:0007669"/>
    <property type="project" value="InterPro"/>
</dbReference>
<feature type="domain" description="Glycosyl hydrolase family 38 C-terminal" evidence="1">
    <location>
        <begin position="2"/>
        <end position="87"/>
    </location>
</feature>
<dbReference type="InterPro" id="IPR050843">
    <property type="entry name" value="Glycosyl_Hydrlase_38"/>
</dbReference>
<evidence type="ECO:0000259" key="1">
    <source>
        <dbReference type="Pfam" id="PF07748"/>
    </source>
</evidence>
<dbReference type="InterPro" id="IPR011682">
    <property type="entry name" value="Glyco_hydro_38_C"/>
</dbReference>
<accession>A0AAV5KN51</accession>
<dbReference type="InterPro" id="IPR011013">
    <property type="entry name" value="Gal_mutarotase_sf_dom"/>
</dbReference>
<dbReference type="Gene3D" id="2.70.98.30">
    <property type="entry name" value="Golgi alpha-mannosidase II, domain 4"/>
    <property type="match status" value="1"/>
</dbReference>
<dbReference type="PANTHER" id="PTHR11607:SF60">
    <property type="entry name" value="ALPHA-MANNOSIDASE"/>
    <property type="match status" value="1"/>
</dbReference>
<dbReference type="Pfam" id="PF07748">
    <property type="entry name" value="Glyco_hydro_38C"/>
    <property type="match status" value="1"/>
</dbReference>